<evidence type="ECO:0000256" key="1">
    <source>
        <dbReference type="ARBA" id="ARBA00004117"/>
    </source>
</evidence>
<dbReference type="PANTHER" id="PTHR30033">
    <property type="entry name" value="FLAGELLAR HOOK-ASSOCIATED PROTEIN 1"/>
    <property type="match status" value="1"/>
</dbReference>
<evidence type="ECO:0000256" key="6">
    <source>
        <dbReference type="ARBA" id="ARBA00023143"/>
    </source>
</evidence>
<dbReference type="PANTHER" id="PTHR30033:SF2">
    <property type="entry name" value="FLAGELLAR HOOK PROTEIN"/>
    <property type="match status" value="1"/>
</dbReference>
<feature type="domain" description="Flagellar hook-associated protein FlgK helical" evidence="10">
    <location>
        <begin position="92"/>
        <end position="316"/>
    </location>
</feature>
<comment type="subcellular location">
    <subcellularLocation>
        <location evidence="1">Bacterial flagellum basal body</location>
    </subcellularLocation>
    <subcellularLocation>
        <location evidence="2 7">Secreted</location>
    </subcellularLocation>
</comment>
<dbReference type="InterPro" id="IPR010930">
    <property type="entry name" value="Flg_bb/hook_C_dom"/>
</dbReference>
<evidence type="ECO:0000256" key="4">
    <source>
        <dbReference type="ARBA" id="ARBA00016244"/>
    </source>
</evidence>
<dbReference type="RefSeq" id="WP_066688163.1">
    <property type="nucleotide sequence ID" value="NZ_CP117025.1"/>
</dbReference>
<dbReference type="InterPro" id="IPR002371">
    <property type="entry name" value="FlgK"/>
</dbReference>
<name>A0ABR5YGM6_9SPHN</name>
<comment type="caution">
    <text evidence="11">The sequence shown here is derived from an EMBL/GenBank/DDBJ whole genome shotgun (WGS) entry which is preliminary data.</text>
</comment>
<feature type="domain" description="Flagellar basal-body/hook protein C-terminal" evidence="9">
    <location>
        <begin position="406"/>
        <end position="443"/>
    </location>
</feature>
<dbReference type="NCBIfam" id="TIGR02492">
    <property type="entry name" value="flgK_ends"/>
    <property type="match status" value="1"/>
</dbReference>
<evidence type="ECO:0000256" key="3">
    <source>
        <dbReference type="ARBA" id="ARBA00009677"/>
    </source>
</evidence>
<dbReference type="SUPFAM" id="SSF64518">
    <property type="entry name" value="Phase 1 flagellin"/>
    <property type="match status" value="1"/>
</dbReference>
<comment type="similarity">
    <text evidence="3 7">Belongs to the flagella basal body rod proteins family.</text>
</comment>
<dbReference type="EMBL" id="LQQO01000002">
    <property type="protein sequence ID" value="KZE18290.1"/>
    <property type="molecule type" value="Genomic_DNA"/>
</dbReference>
<gene>
    <name evidence="7" type="primary">flgK</name>
    <name evidence="11" type="ORF">AVT10_08840</name>
</gene>
<accession>A0ABR5YGM6</accession>
<evidence type="ECO:0000259" key="8">
    <source>
        <dbReference type="Pfam" id="PF00460"/>
    </source>
</evidence>
<dbReference type="InterPro" id="IPR053927">
    <property type="entry name" value="FlgK_helical"/>
</dbReference>
<evidence type="ECO:0000256" key="5">
    <source>
        <dbReference type="ARBA" id="ARBA00022525"/>
    </source>
</evidence>
<reference evidence="12" key="1">
    <citation type="submission" date="2016-01" db="EMBL/GenBank/DDBJ databases">
        <title>Draft genome of Chromobacterium sp. F49.</title>
        <authorList>
            <person name="Hong K.W."/>
        </authorList>
    </citation>
    <scope>NUCLEOTIDE SEQUENCE [LARGE SCALE GENOMIC DNA]</scope>
    <source>
        <strain evidence="12">CN3</strain>
    </source>
</reference>
<evidence type="ECO:0000259" key="10">
    <source>
        <dbReference type="Pfam" id="PF22638"/>
    </source>
</evidence>
<sequence>MSDLLSIGASGVRAYQSALTTTSDNIANAGTPGYVRRTTTLAEIGVGSSVQLTGSGVTVAGIARSADAFRSADVRQTTSDVSRSDGGIVWMERIEDALGSRALTTRMTSFFNAATTLSSDPSADAPRQAMMEEAESVAQSFSGTIKALDDAATNLDAMAGNVAEKLSNNAAALARINDGLARVARGSVGEAQLLDQRDRTLDEMSEMIDIDVQFDPVGRVTVRAGAGDTPPLVHGIQASTVRVWRDDDSGVPVFAAMRDGKETVLSPRGGTTAGMIDGAQRIKEMRADVRDLAQKFVDGVNGALTQGEDLKGNTGDANKMFAIDADGRVTLAFDDASRIAAARVGKGPRDSGNLGILAEARRAGAWETQLVALQSSNGSALAARKTVAEAQGSIRDSAIDARDMSAGVNLDQEAVNLMKFQQAYQASSRVIQVARETLDAILAIR</sequence>
<evidence type="ECO:0000259" key="9">
    <source>
        <dbReference type="Pfam" id="PF06429"/>
    </source>
</evidence>
<proteinExistence type="inferred from homology"/>
<dbReference type="Pfam" id="PF22638">
    <property type="entry name" value="FlgK_D1"/>
    <property type="match status" value="1"/>
</dbReference>
<dbReference type="InterPro" id="IPR001444">
    <property type="entry name" value="Flag_bb_rod_N"/>
</dbReference>
<dbReference type="Pfam" id="PF00460">
    <property type="entry name" value="Flg_bb_rod"/>
    <property type="match status" value="1"/>
</dbReference>
<evidence type="ECO:0000256" key="7">
    <source>
        <dbReference type="RuleBase" id="RU362065"/>
    </source>
</evidence>
<evidence type="ECO:0000256" key="2">
    <source>
        <dbReference type="ARBA" id="ARBA00004613"/>
    </source>
</evidence>
<keyword evidence="6 7" id="KW-0975">Bacterial flagellum</keyword>
<feature type="domain" description="Flagellar basal body rod protein N-terminal" evidence="8">
    <location>
        <begin position="7"/>
        <end position="34"/>
    </location>
</feature>
<evidence type="ECO:0000313" key="11">
    <source>
        <dbReference type="EMBL" id="KZE18290.1"/>
    </source>
</evidence>
<dbReference type="Proteomes" id="UP000076609">
    <property type="component" value="Unassembled WGS sequence"/>
</dbReference>
<dbReference type="Pfam" id="PF06429">
    <property type="entry name" value="Flg_bbr_C"/>
    <property type="match status" value="1"/>
</dbReference>
<protein>
    <recommendedName>
        <fullName evidence="4 7">Flagellar hook-associated protein 1</fullName>
        <shortName evidence="7">HAP1</shortName>
    </recommendedName>
</protein>
<organism evidence="11 12">
    <name type="scientific">Sphingomonas hankookensis</name>
    <dbReference type="NCBI Taxonomy" id="563996"/>
    <lineage>
        <taxon>Bacteria</taxon>
        <taxon>Pseudomonadati</taxon>
        <taxon>Pseudomonadota</taxon>
        <taxon>Alphaproteobacteria</taxon>
        <taxon>Sphingomonadales</taxon>
        <taxon>Sphingomonadaceae</taxon>
        <taxon>Sphingomonas</taxon>
    </lineage>
</organism>
<keyword evidence="12" id="KW-1185">Reference proteome</keyword>
<dbReference type="PRINTS" id="PR01005">
    <property type="entry name" value="FLGHOOKAP1"/>
</dbReference>
<keyword evidence="5 7" id="KW-0964">Secreted</keyword>
<evidence type="ECO:0000313" key="12">
    <source>
        <dbReference type="Proteomes" id="UP000076609"/>
    </source>
</evidence>